<gene>
    <name evidence="2" type="ORF">XENOCAPTIV_023569</name>
</gene>
<keyword evidence="3" id="KW-1185">Reference proteome</keyword>
<sequence>MMEPKYLRLGIYQREKKPIRKRLTGSAFLFAGGFLLQAWCVLHQRCCQRVWWLLVWQRITEKSLSSSLLRQNLPHKAQNCNFFRQTTASPVQTATSLLSASPAPHPHTHTLIHTPNGNLERPVNQTGVSLECGMKPEYPERTHACTERTCKLHAERPLARSQTQDLLAARQQSYNLLHRAALSLCFIFYLFLLFHADYFNVTMSHSNVNSSTAT</sequence>
<reference evidence="2 3" key="1">
    <citation type="submission" date="2021-06" db="EMBL/GenBank/DDBJ databases">
        <authorList>
            <person name="Palmer J.M."/>
        </authorList>
    </citation>
    <scope>NUCLEOTIDE SEQUENCE [LARGE SCALE GENOMIC DNA]</scope>
    <source>
        <strain evidence="2 3">XC_2019</strain>
        <tissue evidence="2">Muscle</tissue>
    </source>
</reference>
<evidence type="ECO:0000313" key="2">
    <source>
        <dbReference type="EMBL" id="MEQ2196076.1"/>
    </source>
</evidence>
<dbReference type="EMBL" id="JAHRIN010013793">
    <property type="protein sequence ID" value="MEQ2196076.1"/>
    <property type="molecule type" value="Genomic_DNA"/>
</dbReference>
<feature type="transmembrane region" description="Helical" evidence="1">
    <location>
        <begin position="176"/>
        <end position="194"/>
    </location>
</feature>
<proteinExistence type="predicted"/>
<keyword evidence="1" id="KW-0812">Transmembrane</keyword>
<comment type="caution">
    <text evidence="2">The sequence shown here is derived from an EMBL/GenBank/DDBJ whole genome shotgun (WGS) entry which is preliminary data.</text>
</comment>
<organism evidence="2 3">
    <name type="scientific">Xenoophorus captivus</name>
    <dbReference type="NCBI Taxonomy" id="1517983"/>
    <lineage>
        <taxon>Eukaryota</taxon>
        <taxon>Metazoa</taxon>
        <taxon>Chordata</taxon>
        <taxon>Craniata</taxon>
        <taxon>Vertebrata</taxon>
        <taxon>Euteleostomi</taxon>
        <taxon>Actinopterygii</taxon>
        <taxon>Neopterygii</taxon>
        <taxon>Teleostei</taxon>
        <taxon>Neoteleostei</taxon>
        <taxon>Acanthomorphata</taxon>
        <taxon>Ovalentaria</taxon>
        <taxon>Atherinomorphae</taxon>
        <taxon>Cyprinodontiformes</taxon>
        <taxon>Goodeidae</taxon>
        <taxon>Xenoophorus</taxon>
    </lineage>
</organism>
<evidence type="ECO:0000256" key="1">
    <source>
        <dbReference type="SAM" id="Phobius"/>
    </source>
</evidence>
<keyword evidence="1" id="KW-0472">Membrane</keyword>
<protein>
    <submittedName>
        <fullName evidence="2">Uncharacterized protein</fullName>
    </submittedName>
</protein>
<keyword evidence="1" id="KW-1133">Transmembrane helix</keyword>
<name>A0ABV0QJS4_9TELE</name>
<accession>A0ABV0QJS4</accession>
<evidence type="ECO:0000313" key="3">
    <source>
        <dbReference type="Proteomes" id="UP001434883"/>
    </source>
</evidence>
<dbReference type="Proteomes" id="UP001434883">
    <property type="component" value="Unassembled WGS sequence"/>
</dbReference>